<organism evidence="11 12">
    <name type="scientific">Kuraishia capsulata CBS 1993</name>
    <dbReference type="NCBI Taxonomy" id="1382522"/>
    <lineage>
        <taxon>Eukaryota</taxon>
        <taxon>Fungi</taxon>
        <taxon>Dikarya</taxon>
        <taxon>Ascomycota</taxon>
        <taxon>Saccharomycotina</taxon>
        <taxon>Pichiomycetes</taxon>
        <taxon>Pichiales</taxon>
        <taxon>Pichiaceae</taxon>
        <taxon>Kuraishia</taxon>
    </lineage>
</organism>
<gene>
    <name evidence="11" type="ORF">KUCA_T00005016001</name>
</gene>
<accession>W6MXK1</accession>
<dbReference type="GO" id="GO:0016020">
    <property type="term" value="C:membrane"/>
    <property type="evidence" value="ECO:0007669"/>
    <property type="project" value="UniProtKB-SubCell"/>
</dbReference>
<evidence type="ECO:0000259" key="10">
    <source>
        <dbReference type="PROSITE" id="PS50866"/>
    </source>
</evidence>
<sequence length="214" mass="24237">MRFSNCGFLISLLAFVQFGFALRFEIESTAHNPPPKCIRDFVQEGQLVVVTVDSSGHVGDGQVLSLRIVDGTGNEYRKTKDVAGKVKVAFAAHSNGPIDICFENQLQDRNAVGLKREIELELEAGAAARDWNSIQASEKLKPLEVQFRQVEEMTGEIVGELNYLVQRERRLRDTNESTNRRVRNFSISIILLLVGVGVWQIQYLRNYFRSKHIL</sequence>
<dbReference type="GO" id="GO:0030134">
    <property type="term" value="C:COPII-coated ER to Golgi transport vesicle"/>
    <property type="evidence" value="ECO:0007669"/>
    <property type="project" value="EnsemblFungi"/>
</dbReference>
<dbReference type="GO" id="GO:0006888">
    <property type="term" value="P:endoplasmic reticulum to Golgi vesicle-mediated transport"/>
    <property type="evidence" value="ECO:0007669"/>
    <property type="project" value="EnsemblFungi"/>
</dbReference>
<dbReference type="EMBL" id="HG793130">
    <property type="protein sequence ID" value="CDK29030.1"/>
    <property type="molecule type" value="Genomic_DNA"/>
</dbReference>
<dbReference type="GeneID" id="34522407"/>
<feature type="transmembrane region" description="Helical" evidence="8">
    <location>
        <begin position="185"/>
        <end position="204"/>
    </location>
</feature>
<evidence type="ECO:0000313" key="11">
    <source>
        <dbReference type="EMBL" id="CDK29030.1"/>
    </source>
</evidence>
<comment type="similarity">
    <text evidence="2 7">Belongs to the EMP24/GP25L family.</text>
</comment>
<dbReference type="HOGENOM" id="CLU_066963_3_0_1"/>
<reference evidence="11" key="1">
    <citation type="submission" date="2013-12" db="EMBL/GenBank/DDBJ databases">
        <authorList>
            <person name="Genoscope - CEA"/>
        </authorList>
    </citation>
    <scope>NUCLEOTIDE SEQUENCE</scope>
    <source>
        <strain evidence="11">CBS 1993</strain>
    </source>
</reference>
<dbReference type="InterPro" id="IPR015720">
    <property type="entry name" value="Emp24-like"/>
</dbReference>
<dbReference type="Pfam" id="PF01105">
    <property type="entry name" value="EMP24_GP25L"/>
    <property type="match status" value="1"/>
</dbReference>
<evidence type="ECO:0000256" key="9">
    <source>
        <dbReference type="SAM" id="SignalP"/>
    </source>
</evidence>
<feature type="signal peptide" evidence="9">
    <location>
        <begin position="1"/>
        <end position="21"/>
    </location>
</feature>
<keyword evidence="3 7" id="KW-0812">Transmembrane</keyword>
<evidence type="ECO:0000256" key="6">
    <source>
        <dbReference type="ARBA" id="ARBA00023136"/>
    </source>
</evidence>
<dbReference type="InterPro" id="IPR009038">
    <property type="entry name" value="GOLD_dom"/>
</dbReference>
<dbReference type="STRING" id="1382522.W6MXK1"/>
<feature type="chain" id="PRO_5004878690" description="GOLD domain-containing protein" evidence="9">
    <location>
        <begin position="22"/>
        <end position="214"/>
    </location>
</feature>
<evidence type="ECO:0000256" key="3">
    <source>
        <dbReference type="ARBA" id="ARBA00022692"/>
    </source>
</evidence>
<dbReference type="PROSITE" id="PS50866">
    <property type="entry name" value="GOLD"/>
    <property type="match status" value="1"/>
</dbReference>
<protein>
    <recommendedName>
        <fullName evidence="10">GOLD domain-containing protein</fullName>
    </recommendedName>
</protein>
<keyword evidence="6 8" id="KW-0472">Membrane</keyword>
<evidence type="ECO:0000256" key="1">
    <source>
        <dbReference type="ARBA" id="ARBA00004479"/>
    </source>
</evidence>
<proteinExistence type="inferred from homology"/>
<keyword evidence="5 8" id="KW-1133">Transmembrane helix</keyword>
<dbReference type="PANTHER" id="PTHR22811">
    <property type="entry name" value="TRANSMEMBRANE EMP24 DOMAIN-CONTAINING PROTEIN"/>
    <property type="match status" value="1"/>
</dbReference>
<evidence type="ECO:0000256" key="4">
    <source>
        <dbReference type="ARBA" id="ARBA00022729"/>
    </source>
</evidence>
<name>W6MXK1_9ASCO</name>
<evidence type="ECO:0000256" key="7">
    <source>
        <dbReference type="RuleBase" id="RU003827"/>
    </source>
</evidence>
<evidence type="ECO:0000313" key="12">
    <source>
        <dbReference type="Proteomes" id="UP000019384"/>
    </source>
</evidence>
<dbReference type="OrthoDB" id="759142at2759"/>
<evidence type="ECO:0000256" key="5">
    <source>
        <dbReference type="ARBA" id="ARBA00022989"/>
    </source>
</evidence>
<dbReference type="AlphaFoldDB" id="W6MXK1"/>
<feature type="domain" description="GOLD" evidence="10">
    <location>
        <begin position="35"/>
        <end position="124"/>
    </location>
</feature>
<keyword evidence="4 9" id="KW-0732">Signal</keyword>
<dbReference type="SMART" id="SM01190">
    <property type="entry name" value="EMP24_GP25L"/>
    <property type="match status" value="1"/>
</dbReference>
<comment type="subcellular location">
    <subcellularLocation>
        <location evidence="1 7">Membrane</location>
        <topology evidence="1 7">Single-pass type I membrane protein</topology>
    </subcellularLocation>
</comment>
<evidence type="ECO:0000256" key="2">
    <source>
        <dbReference type="ARBA" id="ARBA00007104"/>
    </source>
</evidence>
<reference evidence="11" key="2">
    <citation type="submission" date="2014-02" db="EMBL/GenBank/DDBJ databases">
        <title>Complete DNA sequence of /Kuraishia capsulata/ illustrates novel genomic features among budding yeasts (/Saccharomycotina/).</title>
        <authorList>
            <person name="Morales L."/>
            <person name="Noel B."/>
            <person name="Porcel B."/>
            <person name="Marcet-Houben M."/>
            <person name="Hullo M-F."/>
            <person name="Sacerdot C."/>
            <person name="Tekaia F."/>
            <person name="Leh-Louis V."/>
            <person name="Despons L."/>
            <person name="Khanna V."/>
            <person name="Aury J-M."/>
            <person name="Barbe V."/>
            <person name="Couloux A."/>
            <person name="Labadie K."/>
            <person name="Pelletier E."/>
            <person name="Souciet J-L."/>
            <person name="Boekhout T."/>
            <person name="Gabaldon T."/>
            <person name="Wincker P."/>
            <person name="Dujon B."/>
        </authorList>
    </citation>
    <scope>NUCLEOTIDE SEQUENCE</scope>
    <source>
        <strain evidence="11">CBS 1993</strain>
    </source>
</reference>
<keyword evidence="12" id="KW-1185">Reference proteome</keyword>
<evidence type="ECO:0000256" key="8">
    <source>
        <dbReference type="SAM" id="Phobius"/>
    </source>
</evidence>
<dbReference type="Proteomes" id="UP000019384">
    <property type="component" value="Unassembled WGS sequence"/>
</dbReference>
<dbReference type="RefSeq" id="XP_022461019.1">
    <property type="nucleotide sequence ID" value="XM_022606159.1"/>
</dbReference>